<dbReference type="GeneID" id="59349050"/>
<name>A0A8H6SB14_9AGAR</name>
<feature type="region of interest" description="Disordered" evidence="1">
    <location>
        <begin position="97"/>
        <end position="262"/>
    </location>
</feature>
<reference evidence="2" key="1">
    <citation type="submission" date="2020-05" db="EMBL/GenBank/DDBJ databases">
        <title>Mycena genomes resolve the evolution of fungal bioluminescence.</title>
        <authorList>
            <person name="Tsai I.J."/>
        </authorList>
    </citation>
    <scope>NUCLEOTIDE SEQUENCE</scope>
    <source>
        <strain evidence="2">171206Taipei</strain>
    </source>
</reference>
<dbReference type="EMBL" id="JACAZF010000009">
    <property type="protein sequence ID" value="KAF7294565.1"/>
    <property type="molecule type" value="Genomic_DNA"/>
</dbReference>
<organism evidence="2 3">
    <name type="scientific">Mycena indigotica</name>
    <dbReference type="NCBI Taxonomy" id="2126181"/>
    <lineage>
        <taxon>Eukaryota</taxon>
        <taxon>Fungi</taxon>
        <taxon>Dikarya</taxon>
        <taxon>Basidiomycota</taxon>
        <taxon>Agaricomycotina</taxon>
        <taxon>Agaricomycetes</taxon>
        <taxon>Agaricomycetidae</taxon>
        <taxon>Agaricales</taxon>
        <taxon>Marasmiineae</taxon>
        <taxon>Mycenaceae</taxon>
        <taxon>Mycena</taxon>
    </lineage>
</organism>
<protein>
    <submittedName>
        <fullName evidence="2">Zn(2)-C6 fungal-type domain-containing protein</fullName>
    </submittedName>
</protein>
<dbReference type="RefSeq" id="XP_037215928.1">
    <property type="nucleotide sequence ID" value="XM_037366534.1"/>
</dbReference>
<feature type="compositionally biased region" description="Basic and acidic residues" evidence="1">
    <location>
        <begin position="171"/>
        <end position="196"/>
    </location>
</feature>
<dbReference type="Proteomes" id="UP000636479">
    <property type="component" value="Unassembled WGS sequence"/>
</dbReference>
<dbReference type="AlphaFoldDB" id="A0A8H6SB14"/>
<dbReference type="OrthoDB" id="3262817at2759"/>
<gene>
    <name evidence="2" type="ORF">MIND_00993000</name>
</gene>
<evidence type="ECO:0000313" key="2">
    <source>
        <dbReference type="EMBL" id="KAF7294565.1"/>
    </source>
</evidence>
<accession>A0A8H6SB14</accession>
<feature type="compositionally biased region" description="Polar residues" evidence="1">
    <location>
        <begin position="242"/>
        <end position="259"/>
    </location>
</feature>
<evidence type="ECO:0000256" key="1">
    <source>
        <dbReference type="SAM" id="MobiDB-lite"/>
    </source>
</evidence>
<comment type="caution">
    <text evidence="2">The sequence shown here is derived from an EMBL/GenBank/DDBJ whole genome shotgun (WGS) entry which is preliminary data.</text>
</comment>
<proteinExistence type="predicted"/>
<keyword evidence="3" id="KW-1185">Reference proteome</keyword>
<sequence length="356" mass="39139">MRVSSTINPLTCLDDDIAVLVIALDGKRKFVPRPSSYKQLHRLILSKFGLQDQTKLILHISTLDVCAGNDVELTEDVYPLLVPALDIISVTVEGAEKKGLRTPAATPPITESEPQNEVTGDETVHEEDEGPGQDNESAHVAAILRNVKQESDDEEVFTGSRFGGDSEGDDEARRVAEDLFPEEKSPVKQEERDTKPLRLQQRSPKKAQSRNDDDVSISTPKVRVKKQRQRSASPVAGPSKSRVANLNRSDTTASEQSTSEADRFKITLISGETGKGKEFKTRGSHTVEKILSVGAKNLGIEPNGGKLVLYLLVEVTDEDGWEEEEPARLKCERHQTMQEVGAVSGSEFVLELEDDS</sequence>
<evidence type="ECO:0000313" key="3">
    <source>
        <dbReference type="Proteomes" id="UP000636479"/>
    </source>
</evidence>